<protein>
    <recommendedName>
        <fullName evidence="3">HTH cro/C1-type domain-containing protein</fullName>
    </recommendedName>
</protein>
<dbReference type="Proteomes" id="UP000781958">
    <property type="component" value="Unassembled WGS sequence"/>
</dbReference>
<sequence length="201" mass="22664">MEAHEWPHIVRALRELHGVTPAQFGIMMATTEEVIGRWEAGMNIPSPREQALLRDMLTGHYRQHPTFVGIQAMVRSMGEKCTLYTPGMIVHTISPSLQGWLRQHRLDLVGTSILRRLDGLSLEMMERHALAMLNGKSDVLSLSYKDRAVACRRTVLQRRMSVVPMDGFRVIVLIDQPICTDDGVGMPDLDLQVITADDVHD</sequence>
<evidence type="ECO:0000313" key="1">
    <source>
        <dbReference type="EMBL" id="MBP2290341.1"/>
    </source>
</evidence>
<dbReference type="InterPro" id="IPR001387">
    <property type="entry name" value="Cro/C1-type_HTH"/>
</dbReference>
<accession>A0ABS4SCP2</accession>
<reference evidence="1 2" key="1">
    <citation type="submission" date="2021-03" db="EMBL/GenBank/DDBJ databases">
        <title>Genomic Encyclopedia of Type Strains, Phase III (KMG-III): the genomes of soil and plant-associated and newly described type strains.</title>
        <authorList>
            <person name="Whitman W."/>
        </authorList>
    </citation>
    <scope>NUCLEOTIDE SEQUENCE [LARGE SCALE GENOMIC DNA]</scope>
    <source>
        <strain evidence="1 2">IMMIB AFH-6</strain>
    </source>
</reference>
<dbReference type="CDD" id="cd00093">
    <property type="entry name" value="HTH_XRE"/>
    <property type="match status" value="1"/>
</dbReference>
<name>A0ABS4SCP2_9PROT</name>
<dbReference type="InterPro" id="IPR010982">
    <property type="entry name" value="Lambda_DNA-bd_dom_sf"/>
</dbReference>
<proteinExistence type="predicted"/>
<comment type="caution">
    <text evidence="1">The sequence shown here is derived from an EMBL/GenBank/DDBJ whole genome shotgun (WGS) entry which is preliminary data.</text>
</comment>
<dbReference type="EMBL" id="JAGINP010000001">
    <property type="protein sequence ID" value="MBP2290341.1"/>
    <property type="molecule type" value="Genomic_DNA"/>
</dbReference>
<dbReference type="RefSeq" id="WP_209762208.1">
    <property type="nucleotide sequence ID" value="NZ_JAGINP010000001.1"/>
</dbReference>
<evidence type="ECO:0008006" key="3">
    <source>
        <dbReference type="Google" id="ProtNLM"/>
    </source>
</evidence>
<gene>
    <name evidence="1" type="ORF">J2851_000078</name>
</gene>
<organism evidence="1 2">
    <name type="scientific">Azospirillum rugosum</name>
    <dbReference type="NCBI Taxonomy" id="416170"/>
    <lineage>
        <taxon>Bacteria</taxon>
        <taxon>Pseudomonadati</taxon>
        <taxon>Pseudomonadota</taxon>
        <taxon>Alphaproteobacteria</taxon>
        <taxon>Rhodospirillales</taxon>
        <taxon>Azospirillaceae</taxon>
        <taxon>Azospirillum</taxon>
    </lineage>
</organism>
<dbReference type="SUPFAM" id="SSF47413">
    <property type="entry name" value="lambda repressor-like DNA-binding domains"/>
    <property type="match status" value="1"/>
</dbReference>
<keyword evidence="2" id="KW-1185">Reference proteome</keyword>
<evidence type="ECO:0000313" key="2">
    <source>
        <dbReference type="Proteomes" id="UP000781958"/>
    </source>
</evidence>